<dbReference type="Proteomes" id="UP000228767">
    <property type="component" value="Unassembled WGS sequence"/>
</dbReference>
<feature type="compositionally biased region" description="Polar residues" evidence="2">
    <location>
        <begin position="1"/>
        <end position="10"/>
    </location>
</feature>
<evidence type="ECO:0000313" key="5">
    <source>
        <dbReference type="Proteomes" id="UP000228767"/>
    </source>
</evidence>
<keyword evidence="3" id="KW-0472">Membrane</keyword>
<accession>A0A2H0REV4</accession>
<proteinExistence type="predicted"/>
<organism evidence="4 5">
    <name type="scientific">Candidatus Vogelbacteria bacterium CG10_big_fil_rev_8_21_14_0_10_51_16</name>
    <dbReference type="NCBI Taxonomy" id="1975045"/>
    <lineage>
        <taxon>Bacteria</taxon>
        <taxon>Candidatus Vogeliibacteriota</taxon>
    </lineage>
</organism>
<evidence type="ECO:0000256" key="2">
    <source>
        <dbReference type="SAM" id="MobiDB-lite"/>
    </source>
</evidence>
<evidence type="ECO:0000256" key="3">
    <source>
        <dbReference type="SAM" id="Phobius"/>
    </source>
</evidence>
<gene>
    <name evidence="4" type="ORF">COV10_00970</name>
</gene>
<dbReference type="EMBL" id="PCYI01000006">
    <property type="protein sequence ID" value="PIR45082.1"/>
    <property type="molecule type" value="Genomic_DNA"/>
</dbReference>
<feature type="transmembrane region" description="Helical" evidence="3">
    <location>
        <begin position="28"/>
        <end position="51"/>
    </location>
</feature>
<sequence length="446" mass="50792">MSSKNGTVGTSGREPDASAETREKPSEVSFLAAVIQLVWWMSVAVVSVVALREMLAVCLGQMGVSWQLWSPESAQNVGPLAVFGLSLTIWLLNLELWLHGDERCPRTMPWAFPVWFVREYVVGWYEAYCQCRYTKLPIASMDASSLLLGSFFVGHERRQLWDSEIYSCPYCHSRRGLILLGVRGLLSRSWVRVTSAVYLRIYRAKVCYADSRYDGYQQPTEGFEVEDRLGQRIFFPTDTLVALFRSAGPFGSDELVRQFRTAGNGWTGVVGEYQRSREELGRVRQELAEKNLEIIDLESRMARSQKLADHMEEILRKEHRGALDFIWSKFRELRRWPKGAVVRELMLAVLVGLDDIVLNNDPDRSYLDVQLEEFMGRLNQSTRDSLAARAAARRRDKERVDAMIRTAVIIGVPNDRATPKAEVVDEDDGDNEVTPLLEADRGVIEK</sequence>
<dbReference type="AlphaFoldDB" id="A0A2H0REV4"/>
<feature type="coiled-coil region" evidence="1">
    <location>
        <begin position="273"/>
        <end position="307"/>
    </location>
</feature>
<feature type="region of interest" description="Disordered" evidence="2">
    <location>
        <begin position="1"/>
        <end position="21"/>
    </location>
</feature>
<reference evidence="4 5" key="1">
    <citation type="submission" date="2017-09" db="EMBL/GenBank/DDBJ databases">
        <title>Depth-based differentiation of microbial function through sediment-hosted aquifers and enrichment of novel symbionts in the deep terrestrial subsurface.</title>
        <authorList>
            <person name="Probst A.J."/>
            <person name="Ladd B."/>
            <person name="Jarett J.K."/>
            <person name="Geller-Mcgrath D.E."/>
            <person name="Sieber C.M."/>
            <person name="Emerson J.B."/>
            <person name="Anantharaman K."/>
            <person name="Thomas B.C."/>
            <person name="Malmstrom R."/>
            <person name="Stieglmeier M."/>
            <person name="Klingl A."/>
            <person name="Woyke T."/>
            <person name="Ryan C.M."/>
            <person name="Banfield J.F."/>
        </authorList>
    </citation>
    <scope>NUCLEOTIDE SEQUENCE [LARGE SCALE GENOMIC DNA]</scope>
    <source>
        <strain evidence="4">CG10_big_fil_rev_8_21_14_0_10_51_16</strain>
    </source>
</reference>
<comment type="caution">
    <text evidence="4">The sequence shown here is derived from an EMBL/GenBank/DDBJ whole genome shotgun (WGS) entry which is preliminary data.</text>
</comment>
<evidence type="ECO:0000256" key="1">
    <source>
        <dbReference type="SAM" id="Coils"/>
    </source>
</evidence>
<protein>
    <submittedName>
        <fullName evidence="4">Uncharacterized protein</fullName>
    </submittedName>
</protein>
<evidence type="ECO:0000313" key="4">
    <source>
        <dbReference type="EMBL" id="PIR45082.1"/>
    </source>
</evidence>
<keyword evidence="1" id="KW-0175">Coiled coil</keyword>
<name>A0A2H0REV4_9BACT</name>
<keyword evidence="3" id="KW-1133">Transmembrane helix</keyword>
<keyword evidence="3" id="KW-0812">Transmembrane</keyword>